<evidence type="ECO:0000313" key="1">
    <source>
        <dbReference type="EMBL" id="NWJ46559.1"/>
    </source>
</evidence>
<dbReference type="SUPFAM" id="SSF54637">
    <property type="entry name" value="Thioesterase/thiol ester dehydrase-isomerase"/>
    <property type="match status" value="1"/>
</dbReference>
<dbReference type="Proteomes" id="UP000521676">
    <property type="component" value="Unassembled WGS sequence"/>
</dbReference>
<dbReference type="RefSeq" id="WP_341467815.1">
    <property type="nucleotide sequence ID" value="NZ_CP128399.1"/>
</dbReference>
<protein>
    <submittedName>
        <fullName evidence="1">Thioesterase family protein</fullName>
    </submittedName>
</protein>
<reference evidence="2" key="2">
    <citation type="journal article" date="2024" name="Nature">
        <title>Anoxygenic phototroph of the Chloroflexota uses a type I reaction centre.</title>
        <authorList>
            <person name="Tsuji J.M."/>
            <person name="Shaw N.A."/>
            <person name="Nagashima S."/>
            <person name="Venkiteswaran J.J."/>
            <person name="Schiff S.L."/>
            <person name="Watanabe T."/>
            <person name="Fukui M."/>
            <person name="Hanada S."/>
            <person name="Tank M."/>
            <person name="Neufeld J.D."/>
        </authorList>
    </citation>
    <scope>NUCLEOTIDE SEQUENCE</scope>
    <source>
        <strain evidence="2">L227-S17</strain>
    </source>
</reference>
<dbReference type="Proteomes" id="UP001431572">
    <property type="component" value="Chromosome 1"/>
</dbReference>
<accession>A0A8T7M2D1</accession>
<keyword evidence="4" id="KW-1185">Reference proteome</keyword>
<reference evidence="1 3" key="1">
    <citation type="submission" date="2020-06" db="EMBL/GenBank/DDBJ databases">
        <title>Anoxygenic phototrophic Chloroflexota member uses a Type I reaction center.</title>
        <authorList>
            <person name="Tsuji J.M."/>
            <person name="Shaw N.A."/>
            <person name="Nagashima S."/>
            <person name="Venkiteswaran J."/>
            <person name="Schiff S.L."/>
            <person name="Hanada S."/>
            <person name="Tank M."/>
            <person name="Neufeld J.D."/>
        </authorList>
    </citation>
    <scope>NUCLEOTIDE SEQUENCE [LARGE SCALE GENOMIC DNA]</scope>
    <source>
        <strain evidence="1">L227-S17</strain>
    </source>
</reference>
<dbReference type="CDD" id="cd00586">
    <property type="entry name" value="4HBT"/>
    <property type="match status" value="1"/>
</dbReference>
<dbReference type="AlphaFoldDB" id="A0A8T7M2D1"/>
<dbReference type="EMBL" id="JACATZ010000001">
    <property type="protein sequence ID" value="NWJ46559.1"/>
    <property type="molecule type" value="Genomic_DNA"/>
</dbReference>
<dbReference type="Pfam" id="PF13279">
    <property type="entry name" value="4HBT_2"/>
    <property type="match status" value="1"/>
</dbReference>
<organism evidence="1 3">
    <name type="scientific">Candidatus Chlorohelix allophototropha</name>
    <dbReference type="NCBI Taxonomy" id="3003348"/>
    <lineage>
        <taxon>Bacteria</taxon>
        <taxon>Bacillati</taxon>
        <taxon>Chloroflexota</taxon>
        <taxon>Chloroflexia</taxon>
        <taxon>Candidatus Chloroheliales</taxon>
        <taxon>Candidatus Chloroheliaceae</taxon>
        <taxon>Candidatus Chlorohelix</taxon>
    </lineage>
</organism>
<evidence type="ECO:0000313" key="3">
    <source>
        <dbReference type="Proteomes" id="UP000521676"/>
    </source>
</evidence>
<sequence length="173" mass="19760">MMPTADPIALYEVALNLPRTHELIIPENFIDSNGHMNVMYYTGVGNMGIKPFFKLVGISEDMIVSGERGFFALKQVISYLSELRVGEHVALHTGLVNYDRKRLHFIHHIVNLTRKRVASVDERVAMYMDLKVRRSAEFEPETLEKLKATLTRFRALDWQPQLSGAIQLSSLES</sequence>
<name>A0A8T7M2D1_9CHLR</name>
<proteinExistence type="predicted"/>
<dbReference type="Gene3D" id="3.10.129.10">
    <property type="entry name" value="Hotdog Thioesterase"/>
    <property type="match status" value="1"/>
</dbReference>
<evidence type="ECO:0000313" key="4">
    <source>
        <dbReference type="Proteomes" id="UP001431572"/>
    </source>
</evidence>
<dbReference type="InterPro" id="IPR029069">
    <property type="entry name" value="HotDog_dom_sf"/>
</dbReference>
<gene>
    <name evidence="1" type="ORF">HXX08_11825</name>
    <name evidence="2" type="ORF">OZ401_001708</name>
</gene>
<evidence type="ECO:0000313" key="2">
    <source>
        <dbReference type="EMBL" id="WJW65928.1"/>
    </source>
</evidence>
<dbReference type="EMBL" id="CP128399">
    <property type="protein sequence ID" value="WJW65928.1"/>
    <property type="molecule type" value="Genomic_DNA"/>
</dbReference>